<dbReference type="GO" id="GO:0032993">
    <property type="term" value="C:protein-DNA complex"/>
    <property type="evidence" value="ECO:0007669"/>
    <property type="project" value="TreeGrafter"/>
</dbReference>
<dbReference type="PROSITE" id="PS50110">
    <property type="entry name" value="RESPONSE_REGULATORY"/>
    <property type="match status" value="1"/>
</dbReference>
<sequence length="218" mass="24128">MHILMIEDDLDLGLALQRALKAAGLSSEWLRSIAAAAEPFDTRPYDCVLLDLTLPDGTGMDLLRRWRRNGMAVPVIVITAKALLEDRLAGLDEGADDFIVKPFATAELVARVRAVLRRHAKQASNVWTLGELEIEPRKFEARLNGTRLDLSPREFHLILELAREPGAVVPKCELSQRLEPLGDPVDFGAIEVHVSNLRRKIGAGRIQTVRGIGYLLAV</sequence>
<dbReference type="InterPro" id="IPR011006">
    <property type="entry name" value="CheY-like_superfamily"/>
</dbReference>
<dbReference type="CDD" id="cd17624">
    <property type="entry name" value="REC_OmpR_PmrA-like"/>
    <property type="match status" value="1"/>
</dbReference>
<dbReference type="Proteomes" id="UP000241421">
    <property type="component" value="Unassembled WGS sequence"/>
</dbReference>
<comment type="caution">
    <text evidence="6">The sequence shown here is derived from an EMBL/GenBank/DDBJ whole genome shotgun (WGS) entry which is preliminary data.</text>
</comment>
<dbReference type="Pfam" id="PF00072">
    <property type="entry name" value="Response_reg"/>
    <property type="match status" value="1"/>
</dbReference>
<dbReference type="InterPro" id="IPR036388">
    <property type="entry name" value="WH-like_DNA-bd_sf"/>
</dbReference>
<keyword evidence="2" id="KW-0597">Phosphoprotein</keyword>
<dbReference type="Pfam" id="PF00486">
    <property type="entry name" value="Trans_reg_C"/>
    <property type="match status" value="1"/>
</dbReference>
<dbReference type="PANTHER" id="PTHR48111">
    <property type="entry name" value="REGULATOR OF RPOS"/>
    <property type="match status" value="1"/>
</dbReference>
<organism evidence="6 7">
    <name type="scientific">Massilia glaciei</name>
    <dbReference type="NCBI Taxonomy" id="1524097"/>
    <lineage>
        <taxon>Bacteria</taxon>
        <taxon>Pseudomonadati</taxon>
        <taxon>Pseudomonadota</taxon>
        <taxon>Betaproteobacteria</taxon>
        <taxon>Burkholderiales</taxon>
        <taxon>Oxalobacteraceae</taxon>
        <taxon>Telluria group</taxon>
        <taxon>Massilia</taxon>
    </lineage>
</organism>
<evidence type="ECO:0000259" key="5">
    <source>
        <dbReference type="PROSITE" id="PS51755"/>
    </source>
</evidence>
<evidence type="ECO:0000313" key="7">
    <source>
        <dbReference type="Proteomes" id="UP000241421"/>
    </source>
</evidence>
<dbReference type="OrthoDB" id="9802426at2"/>
<evidence type="ECO:0000256" key="3">
    <source>
        <dbReference type="PROSITE-ProRule" id="PRU01091"/>
    </source>
</evidence>
<dbReference type="Gene3D" id="3.40.50.2300">
    <property type="match status" value="1"/>
</dbReference>
<dbReference type="PANTHER" id="PTHR48111:SF36">
    <property type="entry name" value="TRANSCRIPTIONAL REGULATORY PROTEIN CUTR"/>
    <property type="match status" value="1"/>
</dbReference>
<accession>A0A2U2HLT6</accession>
<dbReference type="SUPFAM" id="SSF52172">
    <property type="entry name" value="CheY-like"/>
    <property type="match status" value="1"/>
</dbReference>
<evidence type="ECO:0000313" key="6">
    <source>
        <dbReference type="EMBL" id="PWF48463.1"/>
    </source>
</evidence>
<dbReference type="InterPro" id="IPR001867">
    <property type="entry name" value="OmpR/PhoB-type_DNA-bd"/>
</dbReference>
<dbReference type="GO" id="GO:0000156">
    <property type="term" value="F:phosphorelay response regulator activity"/>
    <property type="evidence" value="ECO:0007669"/>
    <property type="project" value="TreeGrafter"/>
</dbReference>
<reference evidence="6 7" key="1">
    <citation type="submission" date="2018-04" db="EMBL/GenBank/DDBJ databases">
        <title>Massilia violaceinigra sp. nov., a novel purple-pigmented bacterium isolated from Tianshan glacier, Xinjiang, China.</title>
        <authorList>
            <person name="Wang H."/>
        </authorList>
    </citation>
    <scope>NUCLEOTIDE SEQUENCE [LARGE SCALE GENOMIC DNA]</scope>
    <source>
        <strain evidence="6 7">B448-2</strain>
    </source>
</reference>
<dbReference type="PROSITE" id="PS51755">
    <property type="entry name" value="OMPR_PHOB"/>
    <property type="match status" value="1"/>
</dbReference>
<protein>
    <submittedName>
        <fullName evidence="6">DNA-binding response regulator</fullName>
    </submittedName>
</protein>
<keyword evidence="7" id="KW-1185">Reference proteome</keyword>
<dbReference type="SMART" id="SM00448">
    <property type="entry name" value="REC"/>
    <property type="match status" value="1"/>
</dbReference>
<dbReference type="AlphaFoldDB" id="A0A2U2HLT6"/>
<feature type="DNA-binding region" description="OmpR/PhoB-type" evidence="3">
    <location>
        <begin position="124"/>
        <end position="218"/>
    </location>
</feature>
<dbReference type="CDD" id="cd00383">
    <property type="entry name" value="trans_reg_C"/>
    <property type="match status" value="1"/>
</dbReference>
<feature type="modified residue" description="4-aspartylphosphate" evidence="2">
    <location>
        <position position="51"/>
    </location>
</feature>
<gene>
    <name evidence="6" type="ORF">C7C56_011550</name>
</gene>
<dbReference type="Gene3D" id="1.10.10.10">
    <property type="entry name" value="Winged helix-like DNA-binding domain superfamily/Winged helix DNA-binding domain"/>
    <property type="match status" value="1"/>
</dbReference>
<evidence type="ECO:0000256" key="1">
    <source>
        <dbReference type="ARBA" id="ARBA00023125"/>
    </source>
</evidence>
<dbReference type="InterPro" id="IPR016032">
    <property type="entry name" value="Sig_transdc_resp-reg_C-effctor"/>
</dbReference>
<evidence type="ECO:0000256" key="2">
    <source>
        <dbReference type="PROSITE-ProRule" id="PRU00169"/>
    </source>
</evidence>
<evidence type="ECO:0000259" key="4">
    <source>
        <dbReference type="PROSITE" id="PS50110"/>
    </source>
</evidence>
<dbReference type="EMBL" id="PXWF02000191">
    <property type="protein sequence ID" value="PWF48463.1"/>
    <property type="molecule type" value="Genomic_DNA"/>
</dbReference>
<dbReference type="GO" id="GO:0006355">
    <property type="term" value="P:regulation of DNA-templated transcription"/>
    <property type="evidence" value="ECO:0007669"/>
    <property type="project" value="InterPro"/>
</dbReference>
<dbReference type="Gene3D" id="6.10.250.690">
    <property type="match status" value="1"/>
</dbReference>
<dbReference type="GO" id="GO:0005829">
    <property type="term" value="C:cytosol"/>
    <property type="evidence" value="ECO:0007669"/>
    <property type="project" value="TreeGrafter"/>
</dbReference>
<feature type="domain" description="Response regulatory" evidence="4">
    <location>
        <begin position="2"/>
        <end position="116"/>
    </location>
</feature>
<dbReference type="GO" id="GO:0000976">
    <property type="term" value="F:transcription cis-regulatory region binding"/>
    <property type="evidence" value="ECO:0007669"/>
    <property type="project" value="TreeGrafter"/>
</dbReference>
<feature type="domain" description="OmpR/PhoB-type" evidence="5">
    <location>
        <begin position="124"/>
        <end position="218"/>
    </location>
</feature>
<dbReference type="SMART" id="SM00862">
    <property type="entry name" value="Trans_reg_C"/>
    <property type="match status" value="1"/>
</dbReference>
<dbReference type="InterPro" id="IPR039420">
    <property type="entry name" value="WalR-like"/>
</dbReference>
<keyword evidence="1 3" id="KW-0238">DNA-binding</keyword>
<name>A0A2U2HLT6_9BURK</name>
<proteinExistence type="predicted"/>
<dbReference type="SUPFAM" id="SSF46894">
    <property type="entry name" value="C-terminal effector domain of the bipartite response regulators"/>
    <property type="match status" value="1"/>
</dbReference>
<dbReference type="InterPro" id="IPR001789">
    <property type="entry name" value="Sig_transdc_resp-reg_receiver"/>
</dbReference>
<dbReference type="RefSeq" id="WP_106757550.1">
    <property type="nucleotide sequence ID" value="NZ_PXWF02000191.1"/>
</dbReference>